<protein>
    <recommendedName>
        <fullName evidence="3">Lipoprotein</fullName>
    </recommendedName>
</protein>
<evidence type="ECO:0000313" key="1">
    <source>
        <dbReference type="EMBL" id="QJW85197.1"/>
    </source>
</evidence>
<dbReference type="Proteomes" id="UP000500826">
    <property type="component" value="Chromosome"/>
</dbReference>
<accession>A0ABX6P520</accession>
<sequence>MANSLDDIRPEVLNKWLPHPAPQGVAEWGFVLKTAQVSFVKVDAFNFQPGEHYLRVPVMLGVRTEPSAAQAAVLPEHAGVFTIDDGEGKTLCYAQFTREVGDVWQATLNIGAKQVGSAKGSVGTNTSPSFIEAAPVALTKHVAAKNN</sequence>
<name>A0ABX6P520_9BURK</name>
<proteinExistence type="predicted"/>
<reference evidence="1 2" key="1">
    <citation type="submission" date="2020-05" db="EMBL/GenBank/DDBJ databases">
        <title>Ramlibacter rhizophilus sp. nov., isolated from rhizosphere soil of national flower Mugunghwa from South Korea.</title>
        <authorList>
            <person name="Zheng-Fei Y."/>
            <person name="Huan T."/>
        </authorList>
    </citation>
    <scope>NUCLEOTIDE SEQUENCE [LARGE SCALE GENOMIC DNA]</scope>
    <source>
        <strain evidence="1 2">H242</strain>
    </source>
</reference>
<reference evidence="1 2" key="2">
    <citation type="submission" date="2020-05" db="EMBL/GenBank/DDBJ databases">
        <authorList>
            <person name="Khan S.A."/>
            <person name="Jeon C.O."/>
            <person name="Chun B.H."/>
        </authorList>
    </citation>
    <scope>NUCLEOTIDE SEQUENCE [LARGE SCALE GENOMIC DNA]</scope>
    <source>
        <strain evidence="1 2">H242</strain>
    </source>
</reference>
<dbReference type="EMBL" id="CP053418">
    <property type="protein sequence ID" value="QJW85197.1"/>
    <property type="molecule type" value="Genomic_DNA"/>
</dbReference>
<evidence type="ECO:0008006" key="3">
    <source>
        <dbReference type="Google" id="ProtNLM"/>
    </source>
</evidence>
<organism evidence="1 2">
    <name type="scientific">Ramlibacter terrae</name>
    <dbReference type="NCBI Taxonomy" id="2732511"/>
    <lineage>
        <taxon>Bacteria</taxon>
        <taxon>Pseudomonadati</taxon>
        <taxon>Pseudomonadota</taxon>
        <taxon>Betaproteobacteria</taxon>
        <taxon>Burkholderiales</taxon>
        <taxon>Comamonadaceae</taxon>
        <taxon>Ramlibacter</taxon>
    </lineage>
</organism>
<evidence type="ECO:0000313" key="2">
    <source>
        <dbReference type="Proteomes" id="UP000500826"/>
    </source>
</evidence>
<keyword evidence="2" id="KW-1185">Reference proteome</keyword>
<gene>
    <name evidence="1" type="ORF">HK414_22510</name>
</gene>